<comment type="caution">
    <text evidence="2">The sequence shown here is derived from an EMBL/GenBank/DDBJ whole genome shotgun (WGS) entry which is preliminary data.</text>
</comment>
<reference evidence="2 3" key="1">
    <citation type="journal article" date="2016" name="Nat. Commun.">
        <title>Thousands of microbial genomes shed light on interconnected biogeochemical processes in an aquifer system.</title>
        <authorList>
            <person name="Anantharaman K."/>
            <person name="Brown C.T."/>
            <person name="Hug L.A."/>
            <person name="Sharon I."/>
            <person name="Castelle C.J."/>
            <person name="Probst A.J."/>
            <person name="Thomas B.C."/>
            <person name="Singh A."/>
            <person name="Wilkins M.J."/>
            <person name="Karaoz U."/>
            <person name="Brodie E.L."/>
            <person name="Williams K.H."/>
            <person name="Hubbard S.S."/>
            <person name="Banfield J.F."/>
        </authorList>
    </citation>
    <scope>NUCLEOTIDE SEQUENCE [LARGE SCALE GENOMIC DNA]</scope>
</reference>
<keyword evidence="1" id="KW-0812">Transmembrane</keyword>
<dbReference type="EMBL" id="MGKP01000023">
    <property type="protein sequence ID" value="OGN28135.1"/>
    <property type="molecule type" value="Genomic_DNA"/>
</dbReference>
<feature type="transmembrane region" description="Helical" evidence="1">
    <location>
        <begin position="88"/>
        <end position="109"/>
    </location>
</feature>
<keyword evidence="1" id="KW-1133">Transmembrane helix</keyword>
<evidence type="ECO:0000313" key="2">
    <source>
        <dbReference type="EMBL" id="OGN28135.1"/>
    </source>
</evidence>
<organism evidence="2 3">
    <name type="scientific">Candidatus Yanofskybacteria bacterium RIFCSPLOWO2_01_FULL_49_25</name>
    <dbReference type="NCBI Taxonomy" id="1802701"/>
    <lineage>
        <taxon>Bacteria</taxon>
        <taxon>Candidatus Yanofskyibacteriota</taxon>
    </lineage>
</organism>
<proteinExistence type="predicted"/>
<evidence type="ECO:0000313" key="3">
    <source>
        <dbReference type="Proteomes" id="UP000179047"/>
    </source>
</evidence>
<keyword evidence="1" id="KW-0472">Membrane</keyword>
<dbReference type="Proteomes" id="UP000179047">
    <property type="component" value="Unassembled WGS sequence"/>
</dbReference>
<protein>
    <submittedName>
        <fullName evidence="2">Uncharacterized protein</fullName>
    </submittedName>
</protein>
<dbReference type="STRING" id="1802701.A3A33_02155"/>
<sequence length="111" mass="12663">MDTNPSEVTQNISATQARRAPTFALVALLLLIVSIIYFKVLLLPTRPDYITNFFYRYAEFVIAFTIGIPLLAIIASIISLVRKERLRFLAVIALVLSILWPLRIFILLITR</sequence>
<dbReference type="AlphaFoldDB" id="A0A1F8GRU8"/>
<gene>
    <name evidence="2" type="ORF">A3A33_02155</name>
</gene>
<accession>A0A1F8GRU8</accession>
<name>A0A1F8GRU8_9BACT</name>
<evidence type="ECO:0000256" key="1">
    <source>
        <dbReference type="SAM" id="Phobius"/>
    </source>
</evidence>
<feature type="transmembrane region" description="Helical" evidence="1">
    <location>
        <begin position="20"/>
        <end position="40"/>
    </location>
</feature>
<feature type="transmembrane region" description="Helical" evidence="1">
    <location>
        <begin position="60"/>
        <end position="81"/>
    </location>
</feature>